<evidence type="ECO:0000313" key="1">
    <source>
        <dbReference type="EMBL" id="BDZ55410.1"/>
    </source>
</evidence>
<dbReference type="Proteomes" id="UP001321477">
    <property type="component" value="Chromosome"/>
</dbReference>
<reference evidence="2" key="1">
    <citation type="journal article" date="2019" name="Int. J. Syst. Evol. Microbiol.">
        <title>The Global Catalogue of Microorganisms (GCM) 10K type strain sequencing project: providing services to taxonomists for standard genome sequencing and annotation.</title>
        <authorList>
            <consortium name="The Broad Institute Genomics Platform"/>
            <consortium name="The Broad Institute Genome Sequencing Center for Infectious Disease"/>
            <person name="Wu L."/>
            <person name="Ma J."/>
        </authorList>
    </citation>
    <scope>NUCLEOTIDE SEQUENCE [LARGE SCALE GENOMIC DNA]</scope>
    <source>
        <strain evidence="2">NBRC 109019</strain>
    </source>
</reference>
<gene>
    <name evidence="1" type="ORF">GCM10025870_24830</name>
</gene>
<proteinExistence type="predicted"/>
<dbReference type="EMBL" id="AP027734">
    <property type="protein sequence ID" value="BDZ55410.1"/>
    <property type="molecule type" value="Genomic_DNA"/>
</dbReference>
<name>A0ABN6YH61_9MICO</name>
<protein>
    <recommendedName>
        <fullName evidence="3">DUF4145 domain-containing protein</fullName>
    </recommendedName>
</protein>
<evidence type="ECO:0000313" key="2">
    <source>
        <dbReference type="Proteomes" id="UP001321477"/>
    </source>
</evidence>
<sequence length="153" mass="17056">MYERYPEDWIPTLSGRSIPVTGVIHDLFPTNAPHLADRLVITMDLLASWHFQEVAAEVLIEEIHTAAELMLKSLGLPRSKRMSFAELIDGAHDQGLIDERSSQTLHALKSTRVGAKHRGSADAKEWLDANFWDVVAALERLSAKAKAPLNSFD</sequence>
<keyword evidence="2" id="KW-1185">Reference proteome</keyword>
<evidence type="ECO:0008006" key="3">
    <source>
        <dbReference type="Google" id="ProtNLM"/>
    </source>
</evidence>
<accession>A0ABN6YH61</accession>
<organism evidence="1 2">
    <name type="scientific">Agromyces marinus</name>
    <dbReference type="NCBI Taxonomy" id="1389020"/>
    <lineage>
        <taxon>Bacteria</taxon>
        <taxon>Bacillati</taxon>
        <taxon>Actinomycetota</taxon>
        <taxon>Actinomycetes</taxon>
        <taxon>Micrococcales</taxon>
        <taxon>Microbacteriaceae</taxon>
        <taxon>Agromyces</taxon>
    </lineage>
</organism>